<proteinExistence type="predicted"/>
<reference evidence="1 2" key="1">
    <citation type="submission" date="2015-05" db="EMBL/GenBank/DDBJ databases">
        <authorList>
            <person name="Goodhead I."/>
        </authorList>
    </citation>
    <scope>NUCLEOTIDE SEQUENCE [LARGE SCALE GENOMIC DNA]</scope>
    <source>
        <strain evidence="2">morsitans</strain>
    </source>
</reference>
<evidence type="ECO:0000313" key="2">
    <source>
        <dbReference type="Proteomes" id="UP000245838"/>
    </source>
</evidence>
<gene>
    <name evidence="1" type="ORF">SGGMMB4_05291</name>
</gene>
<protein>
    <submittedName>
        <fullName evidence="1">Uncharacterized protein</fullName>
    </submittedName>
</protein>
<accession>A0A193QMV2</accession>
<dbReference type="Proteomes" id="UP000245838">
    <property type="component" value="Chromosome sggmmb4_Chromosome"/>
</dbReference>
<organism evidence="1 2">
    <name type="scientific">Sodalis glossinidius (strain morsitans)</name>
    <dbReference type="NCBI Taxonomy" id="343509"/>
    <lineage>
        <taxon>Bacteria</taxon>
        <taxon>Pseudomonadati</taxon>
        <taxon>Pseudomonadota</taxon>
        <taxon>Gammaproteobacteria</taxon>
        <taxon>Enterobacterales</taxon>
        <taxon>Bruguierivoracaceae</taxon>
        <taxon>Sodalis</taxon>
    </lineage>
</organism>
<dbReference type="EMBL" id="LN854557">
    <property type="protein sequence ID" value="CRL46554.1"/>
    <property type="molecule type" value="Genomic_DNA"/>
</dbReference>
<sequence>MAVTKMPAINRLAACFCTNAGKWAQVGGIDQTFSMQWRFIAYCLRLYSLEKNLRNSATDNLPEPCCQIARSDLTGDTCSPAAPIGWLGPGRGVLLDEEGTPAALVVLTGQFANISLNRPGMSFLNSLGNSGLVFANKLDDIINAKVSLLNFALLSSTAWL</sequence>
<name>A0A193QMV2_SODGM</name>
<dbReference type="AlphaFoldDB" id="A0A193QMV2"/>
<evidence type="ECO:0000313" key="1">
    <source>
        <dbReference type="EMBL" id="CRL46554.1"/>
    </source>
</evidence>